<dbReference type="Proteomes" id="UP000183255">
    <property type="component" value="Unassembled WGS sequence"/>
</dbReference>
<organism evidence="1 2">
    <name type="scientific">Proteiniclasticum ruminis</name>
    <dbReference type="NCBI Taxonomy" id="398199"/>
    <lineage>
        <taxon>Bacteria</taxon>
        <taxon>Bacillati</taxon>
        <taxon>Bacillota</taxon>
        <taxon>Clostridia</taxon>
        <taxon>Eubacteriales</taxon>
        <taxon>Clostridiaceae</taxon>
        <taxon>Proteiniclasticum</taxon>
    </lineage>
</organism>
<name>A0A1G8GIH4_9CLOT</name>
<dbReference type="AlphaFoldDB" id="A0A1G8GIH4"/>
<protein>
    <submittedName>
        <fullName evidence="1">Uncharacterized protein</fullName>
    </submittedName>
</protein>
<reference evidence="1 2" key="1">
    <citation type="submission" date="2016-10" db="EMBL/GenBank/DDBJ databases">
        <authorList>
            <person name="de Groot N.N."/>
        </authorList>
    </citation>
    <scope>NUCLEOTIDE SEQUENCE [LARGE SCALE GENOMIC DNA]</scope>
    <source>
        <strain evidence="1 2">CGMCC 1.5058</strain>
    </source>
</reference>
<sequence length="63" mass="7333">MRRFPTDYDIDETNRSSVKRNTMLSLDTVRKKTYISWHTCLLKETSIESSIRAANSGWVANHT</sequence>
<evidence type="ECO:0000313" key="2">
    <source>
        <dbReference type="Proteomes" id="UP000183255"/>
    </source>
</evidence>
<proteinExistence type="predicted"/>
<gene>
    <name evidence="1" type="ORF">SAMN05421804_101278</name>
</gene>
<accession>A0A1G8GIH4</accession>
<dbReference type="EMBL" id="FNDZ01000001">
    <property type="protein sequence ID" value="SDH94199.1"/>
    <property type="molecule type" value="Genomic_DNA"/>
</dbReference>
<evidence type="ECO:0000313" key="1">
    <source>
        <dbReference type="EMBL" id="SDH94199.1"/>
    </source>
</evidence>